<reference evidence="3 4" key="3">
    <citation type="submission" date="2018-12" db="EMBL/GenBank/DDBJ databases">
        <title>G10K-VGP greater horseshoe bat female genome, primary haplotype.</title>
        <authorList>
            <person name="Teeling E."/>
            <person name="Myers G."/>
            <person name="Vernes S."/>
            <person name="Pippel M."/>
            <person name="Winkler S."/>
            <person name="Fedrigo O."/>
            <person name="Rhie A."/>
            <person name="Koren S."/>
            <person name="Phillippy A."/>
            <person name="Lewin H."/>
            <person name="Damas J."/>
            <person name="Howe K."/>
            <person name="Mountcastle J."/>
            <person name="Jarvis E.D."/>
        </authorList>
    </citation>
    <scope>NUCLEOTIDE SEQUENCE [LARGE SCALE GENOMIC DNA]</scope>
</reference>
<protein>
    <submittedName>
        <fullName evidence="2 3">Germinal center associated signaling and motility</fullName>
    </submittedName>
</protein>
<name>A0A671DJC3_RHIFE</name>
<sequence length="170" mass="19567">MGNTLLRENRWRQNTQEISCTLRNQNFRQRTCRCWNRHIAEGCFCLPWKKIPIFKARQDSQKKNEGTSSATTQQDNADQTFMEELCYTLINHGTLSRMPSGISAEACYENVPPKAQRPRELVRGTETEYSLLRVQSTPQHPPSPENEYELVTPHRNSSHPATNTSISAPF</sequence>
<organism evidence="3 4">
    <name type="scientific">Rhinolophus ferrumequinum</name>
    <name type="common">Greater horseshoe bat</name>
    <dbReference type="NCBI Taxonomy" id="59479"/>
    <lineage>
        <taxon>Eukaryota</taxon>
        <taxon>Metazoa</taxon>
        <taxon>Chordata</taxon>
        <taxon>Craniata</taxon>
        <taxon>Vertebrata</taxon>
        <taxon>Euteleostomi</taxon>
        <taxon>Mammalia</taxon>
        <taxon>Eutheria</taxon>
        <taxon>Laurasiatheria</taxon>
        <taxon>Chiroptera</taxon>
        <taxon>Yinpterochiroptera</taxon>
        <taxon>Rhinolophoidea</taxon>
        <taxon>Rhinolophidae</taxon>
        <taxon>Rhinolophinae</taxon>
        <taxon>Rhinolophus</taxon>
    </lineage>
</organism>
<feature type="compositionally biased region" description="Polar residues" evidence="1">
    <location>
        <begin position="154"/>
        <end position="170"/>
    </location>
</feature>
<dbReference type="GO" id="GO:0050855">
    <property type="term" value="P:regulation of B cell receptor signaling pathway"/>
    <property type="evidence" value="ECO:0007669"/>
    <property type="project" value="Ensembl"/>
</dbReference>
<dbReference type="EMBL" id="JACAGC010000002">
    <property type="protein sequence ID" value="KAF6384739.1"/>
    <property type="molecule type" value="Genomic_DNA"/>
</dbReference>
<feature type="region of interest" description="Disordered" evidence="1">
    <location>
        <begin position="132"/>
        <end position="170"/>
    </location>
</feature>
<dbReference type="OrthoDB" id="9829486at2759"/>
<reference evidence="3" key="5">
    <citation type="submission" date="2025-05" db="UniProtKB">
        <authorList>
            <consortium name="Ensembl"/>
        </authorList>
    </citation>
    <scope>IDENTIFICATION</scope>
</reference>
<evidence type="ECO:0000313" key="2">
    <source>
        <dbReference type="EMBL" id="KAF6384739.1"/>
    </source>
</evidence>
<feature type="region of interest" description="Disordered" evidence="1">
    <location>
        <begin position="57"/>
        <end position="77"/>
    </location>
</feature>
<dbReference type="OMA" id="RCWDCHI"/>
<dbReference type="Proteomes" id="UP000472240">
    <property type="component" value="Chromosome 2"/>
</dbReference>
<reference evidence="3 4" key="2">
    <citation type="journal article" date="2018" name="Annu Rev Anim Biosci">
        <title>Bat Biology, Genomes, and the Bat1K Project: To Generate Chromosome-Level Genomes for All Living Bat Species.</title>
        <authorList>
            <person name="Teeling E.C."/>
            <person name="Vernes S.C."/>
            <person name="Davalos L.M."/>
            <person name="Ray D.A."/>
            <person name="Gilbert M.T.P."/>
            <person name="Myers E."/>
        </authorList>
    </citation>
    <scope>NUCLEOTIDE SEQUENCE</scope>
</reference>
<evidence type="ECO:0000256" key="1">
    <source>
        <dbReference type="SAM" id="MobiDB-lite"/>
    </source>
</evidence>
<dbReference type="GeneTree" id="ENSGT00940000158134"/>
<dbReference type="GO" id="GO:2000402">
    <property type="term" value="P:negative regulation of lymphocyte migration"/>
    <property type="evidence" value="ECO:0007669"/>
    <property type="project" value="Ensembl"/>
</dbReference>
<accession>A0A671DJC3</accession>
<dbReference type="GO" id="GO:0003779">
    <property type="term" value="F:actin binding"/>
    <property type="evidence" value="ECO:0007669"/>
    <property type="project" value="Ensembl"/>
</dbReference>
<dbReference type="GO" id="GO:0019901">
    <property type="term" value="F:protein kinase binding"/>
    <property type="evidence" value="ECO:0007669"/>
    <property type="project" value="Ensembl"/>
</dbReference>
<dbReference type="PANTHER" id="PTHR35351:SF2">
    <property type="entry name" value="GERMINAL CENTER-ASSOCIATED SIGNALING AND MOTILITY PROTEIN"/>
    <property type="match status" value="1"/>
</dbReference>
<dbReference type="GO" id="GO:0045159">
    <property type="term" value="F:myosin II binding"/>
    <property type="evidence" value="ECO:0007669"/>
    <property type="project" value="Ensembl"/>
</dbReference>
<dbReference type="Proteomes" id="UP000585614">
    <property type="component" value="Unassembled WGS sequence"/>
</dbReference>
<reference evidence="2 5" key="4">
    <citation type="journal article" date="2020" name="Nature">
        <title>Six reference-quality genomes reveal evolution of bat adaptations.</title>
        <authorList>
            <person name="Jebb D."/>
            <person name="Huang Z."/>
            <person name="Pippel M."/>
            <person name="Hughes G.M."/>
            <person name="Lavrichenko K."/>
            <person name="Devanna P."/>
            <person name="Winkler S."/>
            <person name="Jermiin L.S."/>
            <person name="Skirmuntt E.C."/>
            <person name="Katzourakis A."/>
            <person name="Burkitt-Gray L."/>
            <person name="Ray D.A."/>
            <person name="Sullivan K.A.M."/>
            <person name="Roscito J.G."/>
            <person name="Kirilenko B.M."/>
            <person name="Davalos L.M."/>
            <person name="Corthals A.P."/>
            <person name="Power M.L."/>
            <person name="Jones G."/>
            <person name="Ransome R.D."/>
            <person name="Dechmann D.K.N."/>
            <person name="Locatelli A.G."/>
            <person name="Puechmaille S.J."/>
            <person name="Fedrigo O."/>
            <person name="Jarvis E.D."/>
            <person name="Hiller M."/>
            <person name="Vernes S.C."/>
            <person name="Myers E.W."/>
            <person name="Teeling E.C."/>
        </authorList>
    </citation>
    <scope>NUCLEOTIDE SEQUENCE [LARGE SCALE GENOMIC DNA]</scope>
    <source>
        <strain evidence="2">MRhiFer1</strain>
        <tissue evidence="2">Lung</tissue>
    </source>
</reference>
<feature type="compositionally biased region" description="Polar residues" evidence="1">
    <location>
        <begin position="66"/>
        <end position="77"/>
    </location>
</feature>
<dbReference type="Ensembl" id="ENSRFET00010000853.1">
    <property type="protein sequence ID" value="ENSRFEP00010000757.1"/>
    <property type="gene ID" value="ENSRFEG00010000591.1"/>
</dbReference>
<evidence type="ECO:0000313" key="4">
    <source>
        <dbReference type="Proteomes" id="UP000472240"/>
    </source>
</evidence>
<keyword evidence="4" id="KW-1185">Reference proteome</keyword>
<dbReference type="CTD" id="257144"/>
<evidence type="ECO:0000313" key="3">
    <source>
        <dbReference type="Ensembl" id="ENSRFEP00010000757.1"/>
    </source>
</evidence>
<dbReference type="Pfam" id="PF15666">
    <property type="entry name" value="HGAL"/>
    <property type="match status" value="1"/>
</dbReference>
<dbReference type="InterPro" id="IPR031364">
    <property type="entry name" value="GC_assoc_lym"/>
</dbReference>
<proteinExistence type="predicted"/>
<dbReference type="PANTHER" id="PTHR35351">
    <property type="entry name" value="GERMINAL CENTER-ASSOCIATED SIGNALING AND MOTILITY-LIKE PROTEIN"/>
    <property type="match status" value="1"/>
</dbReference>
<reference evidence="3 4" key="1">
    <citation type="journal article" date="2015" name="Annu Rev Anim Biosci">
        <title>The Genome 10K Project: a way forward.</title>
        <authorList>
            <person name="Koepfli K.P."/>
            <person name="Paten B."/>
            <person name="O'Brien S.J."/>
            <person name="Koepfli K.P."/>
            <person name="Paten B."/>
            <person name="Antunes A."/>
            <person name="Belov K."/>
            <person name="Bustamante C."/>
            <person name="Castoe T.A."/>
            <person name="Clawson H."/>
            <person name="Crawford A.J."/>
            <person name="Diekhans M."/>
            <person name="Distel D."/>
            <person name="Durbin R."/>
            <person name="Earl D."/>
            <person name="Fujita M.K."/>
            <person name="Gamble T."/>
            <person name="Georges A."/>
            <person name="Gemmell N."/>
            <person name="Gilbert M.T."/>
            <person name="Graves J.M."/>
            <person name="Green R.E."/>
            <person name="Hickey G."/>
            <person name="Jarvis E.D."/>
            <person name="Johnson W."/>
            <person name="Komissarov A."/>
            <person name="Korf I."/>
            <person name="Kuhn R."/>
            <person name="Larkin D.M."/>
            <person name="Lewin H."/>
            <person name="Lopez J.V."/>
            <person name="Ma J."/>
            <person name="Marques-Bonet T."/>
            <person name="Miller W."/>
            <person name="Murphy R."/>
            <person name="Pevzner P."/>
            <person name="Shapiro B."/>
            <person name="Steiner C."/>
            <person name="Tamazian G."/>
            <person name="Venkatesh B."/>
            <person name="Wang J."/>
            <person name="Wayne R."/>
            <person name="Wiley E."/>
            <person name="Yang H."/>
            <person name="Zhang G."/>
            <person name="Haussler D."/>
            <person name="Ryder O."/>
            <person name="O'Brien S.J."/>
        </authorList>
    </citation>
    <scope>NUCLEOTIDE SEQUENCE</scope>
</reference>
<gene>
    <name evidence="3" type="primary">GCSAM</name>
    <name evidence="2" type="ORF">mRhiFer1_005587</name>
</gene>
<dbReference type="RefSeq" id="XP_032988657.1">
    <property type="nucleotide sequence ID" value="XM_033132766.1"/>
</dbReference>
<evidence type="ECO:0000313" key="5">
    <source>
        <dbReference type="Proteomes" id="UP000585614"/>
    </source>
</evidence>
<dbReference type="AlphaFoldDB" id="A0A671DJC3"/>
<dbReference type="KEGG" id="rfq:117037051"/>
<dbReference type="GeneID" id="117037051"/>